<dbReference type="KEGG" id="spzr:G5C33_06400"/>
<dbReference type="InterPro" id="IPR013762">
    <property type="entry name" value="Integrase-like_cat_sf"/>
</dbReference>
<evidence type="ECO:0000256" key="1">
    <source>
        <dbReference type="ARBA" id="ARBA00022908"/>
    </source>
</evidence>
<protein>
    <submittedName>
        <fullName evidence="5">Tyrosine-type recombinase/integrase</fullName>
    </submittedName>
</protein>
<proteinExistence type="predicted"/>
<dbReference type="GO" id="GO:0006310">
    <property type="term" value="P:DNA recombination"/>
    <property type="evidence" value="ECO:0007669"/>
    <property type="project" value="UniProtKB-KW"/>
</dbReference>
<evidence type="ECO:0000313" key="5">
    <source>
        <dbReference type="EMBL" id="QIG79942.1"/>
    </source>
</evidence>
<dbReference type="GO" id="GO:0015074">
    <property type="term" value="P:DNA integration"/>
    <property type="evidence" value="ECO:0007669"/>
    <property type="project" value="UniProtKB-KW"/>
</dbReference>
<sequence>MNRRIASDWQVFDPKGRRKYLSADERERFLRAADHEADDIRALCYLLTYTGCRISEALALQRHHFEPTLGRVMFRTLKRRKTLFRSVPVPHDVGLMLPHAGHSDACLWPLHRVTAWRHIKAVMDRAGVDGPMATCKGLRHGFGIHAAACGVPQNLIQRWLGHSASTTTAIYVDAVGQEERAFAHMMWRGVVAVH</sequence>
<dbReference type="Gene3D" id="1.10.443.10">
    <property type="entry name" value="Intergrase catalytic core"/>
    <property type="match status" value="1"/>
</dbReference>
<dbReference type="PROSITE" id="PS51898">
    <property type="entry name" value="TYR_RECOMBINASE"/>
    <property type="match status" value="1"/>
</dbReference>
<dbReference type="EMBL" id="CP049109">
    <property type="protein sequence ID" value="QIG79452.1"/>
    <property type="molecule type" value="Genomic_DNA"/>
</dbReference>
<dbReference type="EMBL" id="CP049109">
    <property type="protein sequence ID" value="QIG79942.1"/>
    <property type="molecule type" value="Genomic_DNA"/>
</dbReference>
<evidence type="ECO:0000313" key="6">
    <source>
        <dbReference type="Proteomes" id="UP000501568"/>
    </source>
</evidence>
<keyword evidence="2" id="KW-0233">DNA recombination</keyword>
<name>A0A6G6Y4T7_9SPHN</name>
<dbReference type="PANTHER" id="PTHR30349:SF64">
    <property type="entry name" value="PROPHAGE INTEGRASE INTD-RELATED"/>
    <property type="match status" value="1"/>
</dbReference>
<evidence type="ECO:0000259" key="3">
    <source>
        <dbReference type="PROSITE" id="PS51898"/>
    </source>
</evidence>
<feature type="domain" description="Tyr recombinase" evidence="3">
    <location>
        <begin position="16"/>
        <end position="184"/>
    </location>
</feature>
<organism evidence="5 6">
    <name type="scientific">Stakelama tenebrarum</name>
    <dbReference type="NCBI Taxonomy" id="2711215"/>
    <lineage>
        <taxon>Bacteria</taxon>
        <taxon>Pseudomonadati</taxon>
        <taxon>Pseudomonadota</taxon>
        <taxon>Alphaproteobacteria</taxon>
        <taxon>Sphingomonadales</taxon>
        <taxon>Sphingomonadaceae</taxon>
        <taxon>Stakelama</taxon>
    </lineage>
</organism>
<dbReference type="PANTHER" id="PTHR30349">
    <property type="entry name" value="PHAGE INTEGRASE-RELATED"/>
    <property type="match status" value="1"/>
</dbReference>
<evidence type="ECO:0000313" key="4">
    <source>
        <dbReference type="EMBL" id="QIG79452.1"/>
    </source>
</evidence>
<keyword evidence="1" id="KW-0229">DNA integration</keyword>
<dbReference type="InterPro" id="IPR002104">
    <property type="entry name" value="Integrase_catalytic"/>
</dbReference>
<dbReference type="GO" id="GO:0003677">
    <property type="term" value="F:DNA binding"/>
    <property type="evidence" value="ECO:0007669"/>
    <property type="project" value="InterPro"/>
</dbReference>
<reference evidence="5 6" key="1">
    <citation type="submission" date="2020-02" db="EMBL/GenBank/DDBJ databases">
        <authorList>
            <person name="Zheng R.K."/>
            <person name="Sun C.M."/>
        </authorList>
    </citation>
    <scope>NUCLEOTIDE SEQUENCE [LARGE SCALE GENOMIC DNA]</scope>
    <source>
        <strain evidence="6">zrk23</strain>
        <strain evidence="5">Zrk23</strain>
    </source>
</reference>
<dbReference type="Pfam" id="PF00589">
    <property type="entry name" value="Phage_integrase"/>
    <property type="match status" value="1"/>
</dbReference>
<dbReference type="AlphaFoldDB" id="A0A6G6Y4T7"/>
<dbReference type="InterPro" id="IPR050090">
    <property type="entry name" value="Tyrosine_recombinase_XerCD"/>
</dbReference>
<dbReference type="SUPFAM" id="SSF56349">
    <property type="entry name" value="DNA breaking-rejoining enzymes"/>
    <property type="match status" value="1"/>
</dbReference>
<keyword evidence="6" id="KW-1185">Reference proteome</keyword>
<gene>
    <name evidence="4" type="ORF">G5C33_06400</name>
    <name evidence="5" type="ORF">G5C33_09240</name>
</gene>
<evidence type="ECO:0000256" key="2">
    <source>
        <dbReference type="ARBA" id="ARBA00023172"/>
    </source>
</evidence>
<accession>A0A6G6Y4T7</accession>
<dbReference type="Proteomes" id="UP000501568">
    <property type="component" value="Chromosome"/>
</dbReference>
<dbReference type="RefSeq" id="WP_165326452.1">
    <property type="nucleotide sequence ID" value="NZ_CP049109.1"/>
</dbReference>
<dbReference type="InterPro" id="IPR011010">
    <property type="entry name" value="DNA_brk_join_enz"/>
</dbReference>
<dbReference type="KEGG" id="spzr:G5C33_09240"/>